<evidence type="ECO:0000313" key="2">
    <source>
        <dbReference type="EMBL" id="CAN77796.1"/>
    </source>
</evidence>
<gene>
    <name evidence="2" type="ORF">VITISV_040892</name>
</gene>
<sequence>MDPRYMDNLEKNTFKPCTPTMKKIVKQELFDHQSNQRLRRVLWNPWQSNGKLRNMKNRSFEVLCHKQIRNARSKRCPDRASGDTIGGRQNGSAPRVLLGNSDGVDPDSLVHSVSSGRGVLTPCTRRWSPLRSKAHSSRGGIPSADISHPEFRAPTFYIRISHSRMGEEDVSTSPDRLIRTF</sequence>
<proteinExistence type="predicted"/>
<organism evidence="2">
    <name type="scientific">Vitis vinifera</name>
    <name type="common">Grape</name>
    <dbReference type="NCBI Taxonomy" id="29760"/>
    <lineage>
        <taxon>Eukaryota</taxon>
        <taxon>Viridiplantae</taxon>
        <taxon>Streptophyta</taxon>
        <taxon>Embryophyta</taxon>
        <taxon>Tracheophyta</taxon>
        <taxon>Spermatophyta</taxon>
        <taxon>Magnoliopsida</taxon>
        <taxon>eudicotyledons</taxon>
        <taxon>Gunneridae</taxon>
        <taxon>Pentapetalae</taxon>
        <taxon>rosids</taxon>
        <taxon>Vitales</taxon>
        <taxon>Vitaceae</taxon>
        <taxon>Viteae</taxon>
        <taxon>Vitis</taxon>
    </lineage>
</organism>
<dbReference type="EMBL" id="AM423269">
    <property type="protein sequence ID" value="CAN77796.1"/>
    <property type="molecule type" value="Genomic_DNA"/>
</dbReference>
<dbReference type="AlphaFoldDB" id="A5ACL0"/>
<name>A5ACL0_VITVI</name>
<evidence type="ECO:0000256" key="1">
    <source>
        <dbReference type="SAM" id="MobiDB-lite"/>
    </source>
</evidence>
<protein>
    <submittedName>
        <fullName evidence="2">Uncharacterized protein</fullName>
    </submittedName>
</protein>
<reference evidence="2" key="1">
    <citation type="journal article" date="2007" name="PLoS ONE">
        <title>The first genome sequence of an elite grapevine cultivar (Pinot noir Vitis vinifera L.): coping with a highly heterozygous genome.</title>
        <authorList>
            <person name="Velasco R."/>
            <person name="Zharkikh A."/>
            <person name="Troggio M."/>
            <person name="Cartwright D.A."/>
            <person name="Cestaro A."/>
            <person name="Pruss D."/>
            <person name="Pindo M."/>
            <person name="FitzGerald L.M."/>
            <person name="Vezzulli S."/>
            <person name="Reid J."/>
            <person name="Malacarne G."/>
            <person name="Iliev D."/>
            <person name="Coppola G."/>
            <person name="Wardell B."/>
            <person name="Micheletti D."/>
            <person name="Macalma T."/>
            <person name="Facci M."/>
            <person name="Mitchell J.T."/>
            <person name="Perazzolli M."/>
            <person name="Eldredge G."/>
            <person name="Gatto P."/>
            <person name="Oyzerski R."/>
            <person name="Moretto M."/>
            <person name="Gutin N."/>
            <person name="Stefanini M."/>
            <person name="Chen Y."/>
            <person name="Segala C."/>
            <person name="Davenport C."/>
            <person name="Dematte L."/>
            <person name="Mraz A."/>
            <person name="Battilana J."/>
            <person name="Stormo K."/>
            <person name="Costa F."/>
            <person name="Tao Q."/>
            <person name="Si-Ammour A."/>
            <person name="Harkins T."/>
            <person name="Lackey A."/>
            <person name="Perbost C."/>
            <person name="Taillon B."/>
            <person name="Stella A."/>
            <person name="Solovyev V."/>
            <person name="Fawcett J.A."/>
            <person name="Sterck L."/>
            <person name="Vandepoele K."/>
            <person name="Grando S.M."/>
            <person name="Toppo S."/>
            <person name="Moser C."/>
            <person name="Lanchbury J."/>
            <person name="Bogden R."/>
            <person name="Skolnick M."/>
            <person name="Sgaramella V."/>
            <person name="Bhatnagar S.K."/>
            <person name="Fontana P."/>
            <person name="Gutin A."/>
            <person name="Van de Peer Y."/>
            <person name="Salamini F."/>
            <person name="Viola R."/>
        </authorList>
    </citation>
    <scope>NUCLEOTIDE SEQUENCE</scope>
</reference>
<accession>A5ACL0</accession>
<feature type="region of interest" description="Disordered" evidence="1">
    <location>
        <begin position="73"/>
        <end position="101"/>
    </location>
</feature>